<keyword evidence="1 3" id="KW-0863">Zinc-finger</keyword>
<evidence type="ECO:0000256" key="2">
    <source>
        <dbReference type="ARBA" id="ARBA00022833"/>
    </source>
</evidence>
<dbReference type="InterPro" id="IPR053070">
    <property type="entry name" value="RING-type_E3_ubiquitin-ligase"/>
</dbReference>
<dbReference type="Pfam" id="PF13639">
    <property type="entry name" value="zf-RING_2"/>
    <property type="match status" value="1"/>
</dbReference>
<dbReference type="GO" id="GO:0008270">
    <property type="term" value="F:zinc ion binding"/>
    <property type="evidence" value="ECO:0007669"/>
    <property type="project" value="UniProtKB-KW"/>
</dbReference>
<dbReference type="WBParaSite" id="nRc.2.0.1.t02676-RA">
    <property type="protein sequence ID" value="nRc.2.0.1.t02676-RA"/>
    <property type="gene ID" value="nRc.2.0.1.g02676"/>
</dbReference>
<name>A0A915HMC5_ROMCU</name>
<feature type="domain" description="RING-type" evidence="4">
    <location>
        <begin position="70"/>
        <end position="112"/>
    </location>
</feature>
<dbReference type="SUPFAM" id="SSF57850">
    <property type="entry name" value="RING/U-box"/>
    <property type="match status" value="1"/>
</dbReference>
<sequence>MNFQPLPDGQGPNQQLELARFLLDQGLVDEVDWEEAFPNGKPPPASTEFINSLLVVDFPGPNKEFVDVRCPICNLLYEEDEKICVLPQCKHNFHTKCLTIWLKFTSTCPMCRIFLPTDCEAWENAKKMKKEQEYLKKRIETVTPSNVQLIEKFYDFVHFVAAADNIRYLKSVFLL</sequence>
<protein>
    <submittedName>
        <fullName evidence="6">RING-type domain-containing protein</fullName>
    </submittedName>
</protein>
<evidence type="ECO:0000313" key="5">
    <source>
        <dbReference type="Proteomes" id="UP000887565"/>
    </source>
</evidence>
<dbReference type="PANTHER" id="PTHR47035">
    <property type="entry name" value="OS11G0150450 PROTEIN"/>
    <property type="match status" value="1"/>
</dbReference>
<dbReference type="SMART" id="SM00184">
    <property type="entry name" value="RING"/>
    <property type="match status" value="1"/>
</dbReference>
<evidence type="ECO:0000256" key="3">
    <source>
        <dbReference type="PROSITE-ProRule" id="PRU00175"/>
    </source>
</evidence>
<dbReference type="PROSITE" id="PS50089">
    <property type="entry name" value="ZF_RING_2"/>
    <property type="match status" value="1"/>
</dbReference>
<reference evidence="6" key="1">
    <citation type="submission" date="2022-11" db="UniProtKB">
        <authorList>
            <consortium name="WormBaseParasite"/>
        </authorList>
    </citation>
    <scope>IDENTIFICATION</scope>
</reference>
<keyword evidence="5" id="KW-1185">Reference proteome</keyword>
<dbReference type="AlphaFoldDB" id="A0A915HMC5"/>
<accession>A0A915HMC5</accession>
<dbReference type="OMA" id="PLCCHEL"/>
<dbReference type="InterPro" id="IPR013083">
    <property type="entry name" value="Znf_RING/FYVE/PHD"/>
</dbReference>
<dbReference type="Proteomes" id="UP000887565">
    <property type="component" value="Unplaced"/>
</dbReference>
<dbReference type="Gene3D" id="3.30.40.10">
    <property type="entry name" value="Zinc/RING finger domain, C3HC4 (zinc finger)"/>
    <property type="match status" value="1"/>
</dbReference>
<dbReference type="PANTHER" id="PTHR47035:SF3">
    <property type="entry name" value="OS11G0150450 PROTEIN"/>
    <property type="match status" value="1"/>
</dbReference>
<evidence type="ECO:0000256" key="1">
    <source>
        <dbReference type="ARBA" id="ARBA00022771"/>
    </source>
</evidence>
<organism evidence="5 6">
    <name type="scientific">Romanomermis culicivorax</name>
    <name type="common">Nematode worm</name>
    <dbReference type="NCBI Taxonomy" id="13658"/>
    <lineage>
        <taxon>Eukaryota</taxon>
        <taxon>Metazoa</taxon>
        <taxon>Ecdysozoa</taxon>
        <taxon>Nematoda</taxon>
        <taxon>Enoplea</taxon>
        <taxon>Dorylaimia</taxon>
        <taxon>Mermithida</taxon>
        <taxon>Mermithoidea</taxon>
        <taxon>Mermithidae</taxon>
        <taxon>Romanomermis</taxon>
    </lineage>
</organism>
<keyword evidence="2" id="KW-0862">Zinc</keyword>
<evidence type="ECO:0000313" key="6">
    <source>
        <dbReference type="WBParaSite" id="nRc.2.0.1.t02676-RA"/>
    </source>
</evidence>
<evidence type="ECO:0000259" key="4">
    <source>
        <dbReference type="PROSITE" id="PS50089"/>
    </source>
</evidence>
<keyword evidence="1 3" id="KW-0479">Metal-binding</keyword>
<dbReference type="InterPro" id="IPR001841">
    <property type="entry name" value="Znf_RING"/>
</dbReference>
<proteinExistence type="predicted"/>